<dbReference type="OrthoDB" id="5211809at2759"/>
<protein>
    <submittedName>
        <fullName evidence="6">(Atlantic silverside) hypothetical protein</fullName>
    </submittedName>
</protein>
<keyword evidence="7" id="KW-1185">Reference proteome</keyword>
<feature type="compositionally biased region" description="Basic residues" evidence="4">
    <location>
        <begin position="496"/>
        <end position="506"/>
    </location>
</feature>
<dbReference type="GO" id="GO:0003735">
    <property type="term" value="F:structural constituent of ribosome"/>
    <property type="evidence" value="ECO:0007669"/>
    <property type="project" value="TreeGrafter"/>
</dbReference>
<sequence length="946" mass="104096">MVAGMLMPMRDLRAIYEILFRDGVMVAKKDKRPQIKHPDVQDVSNLQVIRAMGSLKSRGFVKETFAWRHFYWYLTNEGIVYLRDYLHLPAEIVPASLQRIRKPAATLAIAHRAARVQSVHGPTSYVPKPGQRGESESQEAMVERRSYRHKMSEPGERENYSDRTPRFRGRHLNAEQARPKASWELEEKHQPLNRRGTSSNAPQVRADDVQPLKGKRIVTEVIMQQEDNGVNAVSLLEKDEPVLPAESPKVSVEDPVKKQEEQHSSESAEIAADAQVIKDAKQAVEGSSKSKRKKRKSPVDMSKSTVAEDKTQSEVDKVKSPAEVEEKNIHSTLTMASETLTEVSYKKTTDRNKDVADLDGNREQIREVPQKPNAKSKSKAEETSLPEVSQVDGQVKGKTSRSNISEARQGAIPPKDMSHTALSHMEPVKSEETTGHKVETVTVQKTVMVQKTATLTRSSPKPEEKTPEPPSESKAATVEAVSQMTAEKAAEEPSKGKKKGKGKRQAKQTPVSETINSKPVLLPDAETVPSAGKTTLAEAADTLEGGPVQVFQLTETEVFPEMTPERMCSEEVRQAAAVLSEAPVDKGEVEPELLATEKIKREVPKPETSSTVREAPAAETQASPLFEREEPPRVAQHLASQAAECSTEERLSVTEALEQREEKKTDSGEDTPSTTATPVSQPDQAHLKDTCESKGSDIDEAAMKRKIVVVEEIVEVKHLISPESDGEQQPPPAVLPEAEEEELDLDVLEAIAIERALLSGTEGVEVQGASPEAEWDHSLEEPEEKTWPNFLEELLPPQPPLSPPPPVPLAPTPYPRLGVLSLLPLAMAEQADGSKQQAQPVKTEDKGETRQLGANKLEPSLVLIFFASSSCLLLDRRPPLHLPHHLLDEDHTRGAQLSQQPALASSSPLTLLHPLFQQMAAGPPGPVLSTLRVTQNVRGLRNAVNE</sequence>
<feature type="region of interest" description="Disordered" evidence="4">
    <location>
        <begin position="239"/>
        <end position="534"/>
    </location>
</feature>
<organism evidence="6 7">
    <name type="scientific">Menidia menidia</name>
    <name type="common">Atlantic silverside</name>
    <dbReference type="NCBI Taxonomy" id="238744"/>
    <lineage>
        <taxon>Eukaryota</taxon>
        <taxon>Metazoa</taxon>
        <taxon>Chordata</taxon>
        <taxon>Craniata</taxon>
        <taxon>Vertebrata</taxon>
        <taxon>Euteleostomi</taxon>
        <taxon>Actinopterygii</taxon>
        <taxon>Neopterygii</taxon>
        <taxon>Teleostei</taxon>
        <taxon>Neoteleostei</taxon>
        <taxon>Acanthomorphata</taxon>
        <taxon>Ovalentaria</taxon>
        <taxon>Atherinomorphae</taxon>
        <taxon>Atheriniformes</taxon>
        <taxon>Atherinopsidae</taxon>
        <taxon>Menidiinae</taxon>
        <taxon>Menidia</taxon>
    </lineage>
</organism>
<feature type="compositionally biased region" description="Low complexity" evidence="4">
    <location>
        <begin position="440"/>
        <end position="454"/>
    </location>
</feature>
<feature type="compositionally biased region" description="Basic and acidic residues" evidence="4">
    <location>
        <begin position="177"/>
        <end position="190"/>
    </location>
</feature>
<evidence type="ECO:0000256" key="2">
    <source>
        <dbReference type="ARBA" id="ARBA00022980"/>
    </source>
</evidence>
<feature type="domain" description="Plectin/eS10 N-terminal" evidence="5">
    <location>
        <begin position="7"/>
        <end position="99"/>
    </location>
</feature>
<gene>
    <name evidence="6" type="ORF">MMEN_LOCUS19948</name>
</gene>
<feature type="region of interest" description="Disordered" evidence="4">
    <location>
        <begin position="588"/>
        <end position="700"/>
    </location>
</feature>
<reference evidence="6" key="1">
    <citation type="submission" date="2021-05" db="EMBL/GenBank/DDBJ databases">
        <authorList>
            <person name="Tigano A."/>
        </authorList>
    </citation>
    <scope>NUCLEOTIDE SEQUENCE</scope>
</reference>
<feature type="compositionally biased region" description="Basic and acidic residues" evidence="4">
    <location>
        <begin position="588"/>
        <end position="605"/>
    </location>
</feature>
<accession>A0A8S4BZ01</accession>
<dbReference type="PANTHER" id="PTHR12146:SF25">
    <property type="entry name" value="PLECTIN_ES10 N-TERMINAL DOMAIN-CONTAINING PROTEIN"/>
    <property type="match status" value="1"/>
</dbReference>
<keyword evidence="3" id="KW-0687">Ribonucleoprotein</keyword>
<evidence type="ECO:0000256" key="1">
    <source>
        <dbReference type="ARBA" id="ARBA00007278"/>
    </source>
</evidence>
<evidence type="ECO:0000313" key="7">
    <source>
        <dbReference type="Proteomes" id="UP000677803"/>
    </source>
</evidence>
<feature type="compositionally biased region" description="Basic and acidic residues" evidence="4">
    <location>
        <begin position="685"/>
        <end position="700"/>
    </location>
</feature>
<comment type="similarity">
    <text evidence="1">Belongs to the eukaryotic ribosomal protein eS10 family.</text>
</comment>
<evidence type="ECO:0000259" key="5">
    <source>
        <dbReference type="Pfam" id="PF03501"/>
    </source>
</evidence>
<proteinExistence type="inferred from homology"/>
<dbReference type="Pfam" id="PF03501">
    <property type="entry name" value="S10_plectin"/>
    <property type="match status" value="1"/>
</dbReference>
<evidence type="ECO:0000256" key="4">
    <source>
        <dbReference type="SAM" id="MobiDB-lite"/>
    </source>
</evidence>
<dbReference type="FunFam" id="1.10.10.10:FF:000388">
    <property type="entry name" value="plectin isoform X1"/>
    <property type="match status" value="1"/>
</dbReference>
<dbReference type="GO" id="GO:0003723">
    <property type="term" value="F:RNA binding"/>
    <property type="evidence" value="ECO:0007669"/>
    <property type="project" value="TreeGrafter"/>
</dbReference>
<feature type="region of interest" description="Disordered" evidence="4">
    <location>
        <begin position="830"/>
        <end position="852"/>
    </location>
</feature>
<evidence type="ECO:0000313" key="6">
    <source>
        <dbReference type="EMBL" id="CAG6015980.1"/>
    </source>
</evidence>
<feature type="compositionally biased region" description="Basic and acidic residues" evidence="4">
    <location>
        <begin position="647"/>
        <end position="667"/>
    </location>
</feature>
<feature type="compositionally biased region" description="Basic and acidic residues" evidence="4">
    <location>
        <begin position="251"/>
        <end position="266"/>
    </location>
</feature>
<dbReference type="InterPro" id="IPR037447">
    <property type="entry name" value="Ribosomal_eS10"/>
</dbReference>
<name>A0A8S4BZ01_9TELE</name>
<dbReference type="Gene3D" id="1.10.10.10">
    <property type="entry name" value="Winged helix-like DNA-binding domain superfamily/Winged helix DNA-binding domain"/>
    <property type="match status" value="1"/>
</dbReference>
<feature type="compositionally biased region" description="Polar residues" evidence="4">
    <location>
        <begin position="507"/>
        <end position="517"/>
    </location>
</feature>
<dbReference type="AlphaFoldDB" id="A0A8S4BZ01"/>
<dbReference type="PANTHER" id="PTHR12146">
    <property type="entry name" value="40S RIBOSOMAL PROTEIN S10"/>
    <property type="match status" value="1"/>
</dbReference>
<feature type="region of interest" description="Disordered" evidence="4">
    <location>
        <begin position="120"/>
        <end position="203"/>
    </location>
</feature>
<evidence type="ECO:0000256" key="3">
    <source>
        <dbReference type="ARBA" id="ARBA00023274"/>
    </source>
</evidence>
<dbReference type="InterPro" id="IPR036388">
    <property type="entry name" value="WH-like_DNA-bd_sf"/>
</dbReference>
<feature type="compositionally biased region" description="Polar residues" evidence="4">
    <location>
        <begin position="670"/>
        <end position="683"/>
    </location>
</feature>
<dbReference type="EMBL" id="CAJRST010038888">
    <property type="protein sequence ID" value="CAG6015980.1"/>
    <property type="molecule type" value="Genomic_DNA"/>
</dbReference>
<feature type="compositionally biased region" description="Basic and acidic residues" evidence="4">
    <location>
        <begin position="131"/>
        <end position="165"/>
    </location>
</feature>
<feature type="compositionally biased region" description="Basic and acidic residues" evidence="4">
    <location>
        <begin position="306"/>
        <end position="329"/>
    </location>
</feature>
<dbReference type="Proteomes" id="UP000677803">
    <property type="component" value="Unassembled WGS sequence"/>
</dbReference>
<feature type="compositionally biased region" description="Polar residues" evidence="4">
    <location>
        <begin position="330"/>
        <end position="342"/>
    </location>
</feature>
<feature type="compositionally biased region" description="Basic and acidic residues" evidence="4">
    <location>
        <begin position="426"/>
        <end position="439"/>
    </location>
</feature>
<dbReference type="GO" id="GO:0022627">
    <property type="term" value="C:cytosolic small ribosomal subunit"/>
    <property type="evidence" value="ECO:0007669"/>
    <property type="project" value="TreeGrafter"/>
</dbReference>
<dbReference type="InterPro" id="IPR005326">
    <property type="entry name" value="Plectin_eS10_N"/>
</dbReference>
<comment type="caution">
    <text evidence="6">The sequence shown here is derived from an EMBL/GenBank/DDBJ whole genome shotgun (WGS) entry which is preliminary data.</text>
</comment>
<feature type="compositionally biased region" description="Basic and acidic residues" evidence="4">
    <location>
        <begin position="344"/>
        <end position="369"/>
    </location>
</feature>
<keyword evidence="2" id="KW-0689">Ribosomal protein</keyword>